<keyword evidence="3" id="KW-1185">Reference proteome</keyword>
<dbReference type="InParanoid" id="A0A2H3DCR0"/>
<dbReference type="OrthoDB" id="2949201at2759"/>
<feature type="transmembrane region" description="Helical" evidence="1">
    <location>
        <begin position="12"/>
        <end position="30"/>
    </location>
</feature>
<evidence type="ECO:0000313" key="2">
    <source>
        <dbReference type="EMBL" id="PBK91910.1"/>
    </source>
</evidence>
<keyword evidence="1" id="KW-0812">Transmembrane</keyword>
<dbReference type="OMA" id="MISPAWV"/>
<dbReference type="AlphaFoldDB" id="A0A2H3DCR0"/>
<keyword evidence="1" id="KW-1133">Transmembrane helix</keyword>
<proteinExistence type="predicted"/>
<name>A0A2H3DCR0_ARMGA</name>
<evidence type="ECO:0000256" key="1">
    <source>
        <dbReference type="SAM" id="Phobius"/>
    </source>
</evidence>
<dbReference type="EMBL" id="KZ293660">
    <property type="protein sequence ID" value="PBK91910.1"/>
    <property type="molecule type" value="Genomic_DNA"/>
</dbReference>
<accession>A0A2H3DCR0</accession>
<keyword evidence="1" id="KW-0472">Membrane</keyword>
<organism evidence="2 3">
    <name type="scientific">Armillaria gallica</name>
    <name type="common">Bulbous honey fungus</name>
    <name type="synonym">Armillaria bulbosa</name>
    <dbReference type="NCBI Taxonomy" id="47427"/>
    <lineage>
        <taxon>Eukaryota</taxon>
        <taxon>Fungi</taxon>
        <taxon>Dikarya</taxon>
        <taxon>Basidiomycota</taxon>
        <taxon>Agaricomycotina</taxon>
        <taxon>Agaricomycetes</taxon>
        <taxon>Agaricomycetidae</taxon>
        <taxon>Agaricales</taxon>
        <taxon>Marasmiineae</taxon>
        <taxon>Physalacriaceae</taxon>
        <taxon>Armillaria</taxon>
    </lineage>
</organism>
<evidence type="ECO:0000313" key="3">
    <source>
        <dbReference type="Proteomes" id="UP000217790"/>
    </source>
</evidence>
<reference evidence="3" key="1">
    <citation type="journal article" date="2017" name="Nat. Ecol. Evol.">
        <title>Genome expansion and lineage-specific genetic innovations in the forest pathogenic fungi Armillaria.</title>
        <authorList>
            <person name="Sipos G."/>
            <person name="Prasanna A.N."/>
            <person name="Walter M.C."/>
            <person name="O'Connor E."/>
            <person name="Balint B."/>
            <person name="Krizsan K."/>
            <person name="Kiss B."/>
            <person name="Hess J."/>
            <person name="Varga T."/>
            <person name="Slot J."/>
            <person name="Riley R."/>
            <person name="Boka B."/>
            <person name="Rigling D."/>
            <person name="Barry K."/>
            <person name="Lee J."/>
            <person name="Mihaltcheva S."/>
            <person name="LaButti K."/>
            <person name="Lipzen A."/>
            <person name="Waldron R."/>
            <person name="Moloney N.M."/>
            <person name="Sperisen C."/>
            <person name="Kredics L."/>
            <person name="Vagvoelgyi C."/>
            <person name="Patrignani A."/>
            <person name="Fitzpatrick D."/>
            <person name="Nagy I."/>
            <person name="Doyle S."/>
            <person name="Anderson J.B."/>
            <person name="Grigoriev I.V."/>
            <person name="Gueldener U."/>
            <person name="Muensterkoetter M."/>
            <person name="Nagy L.G."/>
        </authorList>
    </citation>
    <scope>NUCLEOTIDE SEQUENCE [LARGE SCALE GENOMIC DNA]</scope>
    <source>
        <strain evidence="3">Ar21-2</strain>
    </source>
</reference>
<dbReference type="Proteomes" id="UP000217790">
    <property type="component" value="Unassembled WGS sequence"/>
</dbReference>
<gene>
    <name evidence="2" type="ORF">ARMGADRAFT_1166081</name>
</gene>
<sequence length="181" mass="20643">MDSCKSDIILHLLASMISPAWVSTLLVILLPSHISLHFNTSPWKPSTAVRDFATIVDEAMVIFDSHKYVLRRSGFQRRLQLLRLESHTLYQTLRVADRTLSWSDRPSWLRYISMMKNILKDALEGQREVKVLKRDMEDIILADEGETLRLEVEITLDPADSRAEVSAVPHASALSYQVSPV</sequence>
<protein>
    <submittedName>
        <fullName evidence="2">Uncharacterized protein</fullName>
    </submittedName>
</protein>